<evidence type="ECO:0000313" key="1">
    <source>
        <dbReference type="EMBL" id="KAH6632157.1"/>
    </source>
</evidence>
<protein>
    <submittedName>
        <fullName evidence="1">Kinase-like domain-containing protein</fullName>
    </submittedName>
</protein>
<comment type="caution">
    <text evidence="1">The sequence shown here is derived from an EMBL/GenBank/DDBJ whole genome shotgun (WGS) entry which is preliminary data.</text>
</comment>
<organism evidence="1 2">
    <name type="scientific">Chaetomium tenue</name>
    <dbReference type="NCBI Taxonomy" id="1854479"/>
    <lineage>
        <taxon>Eukaryota</taxon>
        <taxon>Fungi</taxon>
        <taxon>Dikarya</taxon>
        <taxon>Ascomycota</taxon>
        <taxon>Pezizomycotina</taxon>
        <taxon>Sordariomycetes</taxon>
        <taxon>Sordariomycetidae</taxon>
        <taxon>Sordariales</taxon>
        <taxon>Chaetomiaceae</taxon>
        <taxon>Chaetomium</taxon>
    </lineage>
</organism>
<gene>
    <name evidence="1" type="ORF">F5144DRAFT_491707</name>
</gene>
<name>A0ACB7P824_9PEZI</name>
<proteinExistence type="predicted"/>
<dbReference type="Proteomes" id="UP000724584">
    <property type="component" value="Unassembled WGS sequence"/>
</dbReference>
<accession>A0ACB7P824</accession>
<sequence>MSSTISHRCNSCNRTRSERSFSPSQWAAGEGNSRCAACVNIYGSPFLSAPEDARYSHSSGGSVSYRQLESPFASSENRWLARGSYTSGPRRGEVCVVKWFKSTAIRFEEDYFTYDTTAVNKATEIVAHFNRLRMVDKRIEVNVPAAWKFNDGDAHWGGRRALCEPYIENFERFNSNTGWRNCYWGDGTNPWSLIMQALSHFSYHITGGEYLLCDLQGGVYGTKVVLSNPVILSLTREYGVTDLGVNGINNFFHQHVCNKYCRSEWVRPAEPELYFTPVPRTAMAILYEPDAEPEGTPGPVEESKPARTPSPVVEENA</sequence>
<reference evidence="1 2" key="1">
    <citation type="journal article" date="2021" name="Nat. Commun.">
        <title>Genetic determinants of endophytism in the Arabidopsis root mycobiome.</title>
        <authorList>
            <person name="Mesny F."/>
            <person name="Miyauchi S."/>
            <person name="Thiergart T."/>
            <person name="Pickel B."/>
            <person name="Atanasova L."/>
            <person name="Karlsson M."/>
            <person name="Huettel B."/>
            <person name="Barry K.W."/>
            <person name="Haridas S."/>
            <person name="Chen C."/>
            <person name="Bauer D."/>
            <person name="Andreopoulos W."/>
            <person name="Pangilinan J."/>
            <person name="LaButti K."/>
            <person name="Riley R."/>
            <person name="Lipzen A."/>
            <person name="Clum A."/>
            <person name="Drula E."/>
            <person name="Henrissat B."/>
            <person name="Kohler A."/>
            <person name="Grigoriev I.V."/>
            <person name="Martin F.M."/>
            <person name="Hacquard S."/>
        </authorList>
    </citation>
    <scope>NUCLEOTIDE SEQUENCE [LARGE SCALE GENOMIC DNA]</scope>
    <source>
        <strain evidence="1 2">MPI-SDFR-AT-0079</strain>
    </source>
</reference>
<keyword evidence="2" id="KW-1185">Reference proteome</keyword>
<evidence type="ECO:0000313" key="2">
    <source>
        <dbReference type="Proteomes" id="UP000724584"/>
    </source>
</evidence>
<dbReference type="EMBL" id="JAGIZQ010000004">
    <property type="protein sequence ID" value="KAH6632157.1"/>
    <property type="molecule type" value="Genomic_DNA"/>
</dbReference>